<dbReference type="GO" id="GO:0031419">
    <property type="term" value="F:cobalamin binding"/>
    <property type="evidence" value="ECO:0007669"/>
    <property type="project" value="UniProtKB-UniRule"/>
</dbReference>
<comment type="catalytic activity">
    <reaction evidence="5">
        <text>ethanolamine = acetaldehyde + NH4(+)</text>
        <dbReference type="Rhea" id="RHEA:15313"/>
        <dbReference type="ChEBI" id="CHEBI:15343"/>
        <dbReference type="ChEBI" id="CHEBI:28938"/>
        <dbReference type="ChEBI" id="CHEBI:57603"/>
        <dbReference type="EC" id="4.3.1.7"/>
    </reaction>
</comment>
<accession>A0A7W8C2W9</accession>
<evidence type="ECO:0000256" key="6">
    <source>
        <dbReference type="SAM" id="MobiDB-lite"/>
    </source>
</evidence>
<comment type="pathway">
    <text evidence="5">Amine and polyamine degradation; ethanolamine degradation.</text>
</comment>
<comment type="caution">
    <text evidence="7">The sequence shown here is derived from an EMBL/GenBank/DDBJ whole genome shotgun (WGS) entry which is preliminary data.</text>
</comment>
<gene>
    <name evidence="5" type="primary">eutC</name>
    <name evidence="7" type="ORF">HNQ38_002457</name>
</gene>
<comment type="subcellular location">
    <subcellularLocation>
        <location evidence="5">Bacterial microcompartment</location>
    </subcellularLocation>
</comment>
<evidence type="ECO:0000256" key="5">
    <source>
        <dbReference type="HAMAP-Rule" id="MF_00601"/>
    </source>
</evidence>
<feature type="binding site" evidence="5">
    <location>
        <position position="225"/>
    </location>
    <ligand>
        <name>adenosylcob(III)alamin</name>
        <dbReference type="ChEBI" id="CHEBI:18408"/>
    </ligand>
</feature>
<organism evidence="7 8">
    <name type="scientific">Desulfovibrio intestinalis</name>
    <dbReference type="NCBI Taxonomy" id="58621"/>
    <lineage>
        <taxon>Bacteria</taxon>
        <taxon>Pseudomonadati</taxon>
        <taxon>Thermodesulfobacteriota</taxon>
        <taxon>Desulfovibrionia</taxon>
        <taxon>Desulfovibrionales</taxon>
        <taxon>Desulfovibrionaceae</taxon>
        <taxon>Desulfovibrio</taxon>
    </lineage>
</organism>
<evidence type="ECO:0000256" key="4">
    <source>
        <dbReference type="ARBA" id="ARBA00024446"/>
    </source>
</evidence>
<dbReference type="RefSeq" id="WP_183721115.1">
    <property type="nucleotide sequence ID" value="NZ_JACHGO010000007.1"/>
</dbReference>
<dbReference type="AlphaFoldDB" id="A0A7W8C2W9"/>
<dbReference type="Proteomes" id="UP000539075">
    <property type="component" value="Unassembled WGS sequence"/>
</dbReference>
<dbReference type="GO" id="GO:0009350">
    <property type="term" value="C:ethanolamine ammonia-lyase complex"/>
    <property type="evidence" value="ECO:0007669"/>
    <property type="project" value="UniProtKB-UniRule"/>
</dbReference>
<dbReference type="Pfam" id="PF05985">
    <property type="entry name" value="EutC"/>
    <property type="match status" value="2"/>
</dbReference>
<protein>
    <recommendedName>
        <fullName evidence="5">Ethanolamine ammonia-lyase small subunit</fullName>
        <shortName evidence="5">EAL small subunit</shortName>
        <ecNumber evidence="5">4.3.1.7</ecNumber>
    </recommendedName>
</protein>
<comment type="similarity">
    <text evidence="5">Belongs to the EutC family.</text>
</comment>
<feature type="region of interest" description="Disordered" evidence="6">
    <location>
        <begin position="1"/>
        <end position="20"/>
    </location>
</feature>
<comment type="function">
    <text evidence="5">Catalyzes the deamination of various vicinal amino-alcohols to oxo compounds. Allows this organism to utilize ethanolamine as the sole source of nitrogen and carbon in the presence of external vitamin B12.</text>
</comment>
<keyword evidence="1 5" id="KW-0846">Cobalamin</keyword>
<evidence type="ECO:0000256" key="2">
    <source>
        <dbReference type="ARBA" id="ARBA00023239"/>
    </source>
</evidence>
<dbReference type="EMBL" id="JACHGO010000007">
    <property type="protein sequence ID" value="MBB5144346.1"/>
    <property type="molecule type" value="Genomic_DNA"/>
</dbReference>
<dbReference type="PANTHER" id="PTHR39330:SF1">
    <property type="entry name" value="ETHANOLAMINE AMMONIA-LYASE SMALL SUBUNIT"/>
    <property type="match status" value="1"/>
</dbReference>
<reference evidence="7 8" key="1">
    <citation type="submission" date="2020-08" db="EMBL/GenBank/DDBJ databases">
        <title>Genomic Encyclopedia of Type Strains, Phase IV (KMG-IV): sequencing the most valuable type-strain genomes for metagenomic binning, comparative biology and taxonomic classification.</title>
        <authorList>
            <person name="Goeker M."/>
        </authorList>
    </citation>
    <scope>NUCLEOTIDE SEQUENCE [LARGE SCALE GENOMIC DNA]</scope>
    <source>
        <strain evidence="7 8">DSM 11275</strain>
    </source>
</reference>
<evidence type="ECO:0000313" key="7">
    <source>
        <dbReference type="EMBL" id="MBB5144346.1"/>
    </source>
</evidence>
<evidence type="ECO:0000256" key="3">
    <source>
        <dbReference type="ARBA" id="ARBA00023285"/>
    </source>
</evidence>
<keyword evidence="2 5" id="KW-0456">Lyase</keyword>
<dbReference type="GO" id="GO:0006520">
    <property type="term" value="P:amino acid metabolic process"/>
    <property type="evidence" value="ECO:0007669"/>
    <property type="project" value="InterPro"/>
</dbReference>
<dbReference type="HAMAP" id="MF_00601">
    <property type="entry name" value="EutC"/>
    <property type="match status" value="1"/>
</dbReference>
<comment type="cofactor">
    <cofactor evidence="5">
        <name>adenosylcob(III)alamin</name>
        <dbReference type="ChEBI" id="CHEBI:18408"/>
    </cofactor>
    <text evidence="5">Binds between the large and small subunits.</text>
</comment>
<dbReference type="GO" id="GO:0031471">
    <property type="term" value="C:ethanolamine degradation polyhedral organelle"/>
    <property type="evidence" value="ECO:0007669"/>
    <property type="project" value="UniProtKB-UniRule"/>
</dbReference>
<dbReference type="UniPathway" id="UPA00560"/>
<dbReference type="InterPro" id="IPR009246">
    <property type="entry name" value="EutC"/>
</dbReference>
<dbReference type="Gene3D" id="1.10.30.40">
    <property type="entry name" value="Ethanolamine ammonia-lyase light chain (EutC), N-terminal domain"/>
    <property type="match status" value="1"/>
</dbReference>
<keyword evidence="8" id="KW-1185">Reference proteome</keyword>
<dbReference type="Gene3D" id="3.40.50.11240">
    <property type="entry name" value="Ethanolamine ammonia-lyase light chain (EutC)"/>
    <property type="match status" value="1"/>
</dbReference>
<dbReference type="PANTHER" id="PTHR39330">
    <property type="entry name" value="ETHANOLAMINE AMMONIA-LYASE LIGHT CHAIN"/>
    <property type="match status" value="1"/>
</dbReference>
<dbReference type="GO" id="GO:0046336">
    <property type="term" value="P:ethanolamine catabolic process"/>
    <property type="evidence" value="ECO:0007669"/>
    <property type="project" value="UniProtKB-UniRule"/>
</dbReference>
<dbReference type="PIRSF" id="PIRSF018982">
    <property type="entry name" value="EutC"/>
    <property type="match status" value="1"/>
</dbReference>
<dbReference type="GO" id="GO:0008851">
    <property type="term" value="F:ethanolamine ammonia-lyase activity"/>
    <property type="evidence" value="ECO:0007669"/>
    <property type="project" value="UniProtKB-UniRule"/>
</dbReference>
<name>A0A7W8C2W9_9BACT</name>
<keyword evidence="4 5" id="KW-1283">Bacterial microcompartment</keyword>
<dbReference type="InterPro" id="IPR042255">
    <property type="entry name" value="EutC_N"/>
</dbReference>
<feature type="binding site" evidence="5">
    <location>
        <position position="204"/>
    </location>
    <ligand>
        <name>adenosylcob(III)alamin</name>
        <dbReference type="ChEBI" id="CHEBI:18408"/>
    </ligand>
</feature>
<dbReference type="EC" id="4.3.1.7" evidence="5"/>
<feature type="binding site" evidence="5">
    <location>
        <position position="254"/>
    </location>
    <ligand>
        <name>adenosylcob(III)alamin</name>
        <dbReference type="ChEBI" id="CHEBI:18408"/>
    </ligand>
</feature>
<comment type="subunit">
    <text evidence="5">The basic unit is a heterodimer which dimerizes to form tetramers. The heterotetramers trimerize; 6 large subunits form a core ring with 6 small subunits projecting outwards.</text>
</comment>
<keyword evidence="3 5" id="KW-0170">Cobalt</keyword>
<evidence type="ECO:0000313" key="8">
    <source>
        <dbReference type="Proteomes" id="UP000539075"/>
    </source>
</evidence>
<sequence>MKEHKETARPANGASPVGEDPWAELRRYTDARIALGRCGVSLPHAEWLAFRLDHAKARDAVLTPYEIKNLRDTLEAQGLPCLELQSAATNKEEFLARPDRGRKLSEASRTLLEQYMARLGQEKNHQDTPTDTNSCEETCTGTCTNGNMDKSTNNRADICLAISDGLSARAVHENAAPFAASFMAWAAEAGFSTTPVALIEYGRVAVADEIAHLLGARLVVILLGERPGLSSPNSLGVYLTYAPFPGCTDEARNCISNVRPAGLSIEDGVRKLSYLVRGAFARGLSGVNLKDDMPLDGGHKELV</sequence>
<proteinExistence type="inferred from homology"/>
<dbReference type="InterPro" id="IPR042251">
    <property type="entry name" value="EutC_C"/>
</dbReference>
<evidence type="ECO:0000256" key="1">
    <source>
        <dbReference type="ARBA" id="ARBA00022628"/>
    </source>
</evidence>